<feature type="non-terminal residue" evidence="1">
    <location>
        <position position="95"/>
    </location>
</feature>
<protein>
    <submittedName>
        <fullName evidence="1">CGNR zinc finger domain-containing protein</fullName>
    </submittedName>
</protein>
<sequence length="95" mass="10394">MNFDSHTSGVVAKAVEAVNTLTPGHVQGREYPTPDLRAFDPDASLDDLRELSTYAVELRAVFESADIDEACTRVNALLRETAAAPVLIRHDGEPW</sequence>
<gene>
    <name evidence="1" type="ORF">ACFQ1S_32710</name>
</gene>
<comment type="caution">
    <text evidence="1">The sequence shown here is derived from an EMBL/GenBank/DDBJ whole genome shotgun (WGS) entry which is preliminary data.</text>
</comment>
<evidence type="ECO:0000313" key="2">
    <source>
        <dbReference type="Proteomes" id="UP001597045"/>
    </source>
</evidence>
<proteinExistence type="predicted"/>
<name>A0ABW3MGU0_9PSEU</name>
<dbReference type="SUPFAM" id="SSF160904">
    <property type="entry name" value="Jann2411-like"/>
    <property type="match status" value="1"/>
</dbReference>
<keyword evidence="2" id="KW-1185">Reference proteome</keyword>
<evidence type="ECO:0000313" key="1">
    <source>
        <dbReference type="EMBL" id="MFD1049958.1"/>
    </source>
</evidence>
<dbReference type="InterPro" id="IPR023286">
    <property type="entry name" value="ABATE_dom_sf"/>
</dbReference>
<dbReference type="Proteomes" id="UP001597045">
    <property type="component" value="Unassembled WGS sequence"/>
</dbReference>
<accession>A0ABW3MGU0</accession>
<dbReference type="Gene3D" id="1.10.3300.10">
    <property type="entry name" value="Jann2411-like domain"/>
    <property type="match status" value="1"/>
</dbReference>
<dbReference type="EMBL" id="JBHTIS010002509">
    <property type="protein sequence ID" value="MFD1049958.1"/>
    <property type="molecule type" value="Genomic_DNA"/>
</dbReference>
<organism evidence="1 2">
    <name type="scientific">Kibdelosporangium lantanae</name>
    <dbReference type="NCBI Taxonomy" id="1497396"/>
    <lineage>
        <taxon>Bacteria</taxon>
        <taxon>Bacillati</taxon>
        <taxon>Actinomycetota</taxon>
        <taxon>Actinomycetes</taxon>
        <taxon>Pseudonocardiales</taxon>
        <taxon>Pseudonocardiaceae</taxon>
        <taxon>Kibdelosporangium</taxon>
    </lineage>
</organism>
<reference evidence="2" key="1">
    <citation type="journal article" date="2019" name="Int. J. Syst. Evol. Microbiol.">
        <title>The Global Catalogue of Microorganisms (GCM) 10K type strain sequencing project: providing services to taxonomists for standard genome sequencing and annotation.</title>
        <authorList>
            <consortium name="The Broad Institute Genomics Platform"/>
            <consortium name="The Broad Institute Genome Sequencing Center for Infectious Disease"/>
            <person name="Wu L."/>
            <person name="Ma J."/>
        </authorList>
    </citation>
    <scope>NUCLEOTIDE SEQUENCE [LARGE SCALE GENOMIC DNA]</scope>
    <source>
        <strain evidence="2">JCM 31486</strain>
    </source>
</reference>